<sequence>MVLRRPAMNRSLNRANPDILIAMIAVKQIMRGGDEDKRMEEMGPQKPATEMSGTAPKTWQPYHLLTV</sequence>
<evidence type="ECO:0000256" key="1">
    <source>
        <dbReference type="SAM" id="MobiDB-lite"/>
    </source>
</evidence>
<reference evidence="2" key="1">
    <citation type="submission" date="2016-02" db="EMBL/GenBank/DDBJ databases">
        <title>WGS assembly of Manihot esculenta.</title>
        <authorList>
            <person name="Bredeson J.V."/>
            <person name="Prochnik S.E."/>
            <person name="Lyons J.B."/>
            <person name="Schmutz J."/>
            <person name="Grimwood J."/>
            <person name="Vrebalov J."/>
            <person name="Bart R.S."/>
            <person name="Amuge T."/>
            <person name="Ferguson M.E."/>
            <person name="Green R."/>
            <person name="Putnam N."/>
            <person name="Stites J."/>
            <person name="Rounsley S."/>
            <person name="Rokhsar D.S."/>
        </authorList>
    </citation>
    <scope>NUCLEOTIDE SEQUENCE [LARGE SCALE GENOMIC DNA]</scope>
    <source>
        <tissue evidence="2">Leaf</tissue>
    </source>
</reference>
<dbReference type="EMBL" id="CM004402">
    <property type="protein sequence ID" value="OAY26844.1"/>
    <property type="molecule type" value="Genomic_DNA"/>
</dbReference>
<protein>
    <submittedName>
        <fullName evidence="2">Uncharacterized protein</fullName>
    </submittedName>
</protein>
<proteinExistence type="predicted"/>
<organism evidence="2">
    <name type="scientific">Manihot esculenta</name>
    <name type="common">Cassava</name>
    <name type="synonym">Jatropha manihot</name>
    <dbReference type="NCBI Taxonomy" id="3983"/>
    <lineage>
        <taxon>Eukaryota</taxon>
        <taxon>Viridiplantae</taxon>
        <taxon>Streptophyta</taxon>
        <taxon>Embryophyta</taxon>
        <taxon>Tracheophyta</taxon>
        <taxon>Spermatophyta</taxon>
        <taxon>Magnoliopsida</taxon>
        <taxon>eudicotyledons</taxon>
        <taxon>Gunneridae</taxon>
        <taxon>Pentapetalae</taxon>
        <taxon>rosids</taxon>
        <taxon>fabids</taxon>
        <taxon>Malpighiales</taxon>
        <taxon>Euphorbiaceae</taxon>
        <taxon>Crotonoideae</taxon>
        <taxon>Manihoteae</taxon>
        <taxon>Manihot</taxon>
    </lineage>
</organism>
<evidence type="ECO:0000313" key="2">
    <source>
        <dbReference type="EMBL" id="OAY26844.1"/>
    </source>
</evidence>
<name>A0A2C9U9Z7_MANES</name>
<accession>A0A2C9U9Z7</accession>
<dbReference type="AlphaFoldDB" id="A0A2C9U9Z7"/>
<feature type="region of interest" description="Disordered" evidence="1">
    <location>
        <begin position="36"/>
        <end position="57"/>
    </location>
</feature>
<gene>
    <name evidence="2" type="ORF">MANES_16G079400</name>
</gene>